<feature type="signal peptide" evidence="1">
    <location>
        <begin position="1"/>
        <end position="21"/>
    </location>
</feature>
<keyword evidence="1" id="KW-0732">Signal</keyword>
<evidence type="ECO:0008006" key="4">
    <source>
        <dbReference type="Google" id="ProtNLM"/>
    </source>
</evidence>
<dbReference type="EMBL" id="JAIQCJ010002136">
    <property type="protein sequence ID" value="KAJ8782042.1"/>
    <property type="molecule type" value="Genomic_DNA"/>
</dbReference>
<dbReference type="Proteomes" id="UP001159641">
    <property type="component" value="Unassembled WGS sequence"/>
</dbReference>
<keyword evidence="3" id="KW-1185">Reference proteome</keyword>
<feature type="chain" id="PRO_5044281632" description="Secreted protein" evidence="1">
    <location>
        <begin position="22"/>
        <end position="87"/>
    </location>
</feature>
<accession>A0AB34GNB0</accession>
<reference evidence="2 3" key="1">
    <citation type="submission" date="2022-11" db="EMBL/GenBank/DDBJ databases">
        <title>Whole genome sequence of Eschrichtius robustus ER-17-0199.</title>
        <authorList>
            <person name="Bruniche-Olsen A."/>
            <person name="Black A.N."/>
            <person name="Fields C.J."/>
            <person name="Walden K."/>
            <person name="Dewoody J.A."/>
        </authorList>
    </citation>
    <scope>NUCLEOTIDE SEQUENCE [LARGE SCALE GENOMIC DNA]</scope>
    <source>
        <strain evidence="2">ER-17-0199</strain>
        <tissue evidence="2">Blubber</tissue>
    </source>
</reference>
<comment type="caution">
    <text evidence="2">The sequence shown here is derived from an EMBL/GenBank/DDBJ whole genome shotgun (WGS) entry which is preliminary data.</text>
</comment>
<sequence>MLPRSQAVLPALLSLVGTEAAGPLITGMASMLTNERHNQACRRRKNFSLPNARLTCWPHWEKVEQCTHIDKAAIHQKSQSGAWGRKE</sequence>
<organism evidence="2 3">
    <name type="scientific">Eschrichtius robustus</name>
    <name type="common">California gray whale</name>
    <name type="synonym">Eschrichtius gibbosus</name>
    <dbReference type="NCBI Taxonomy" id="9764"/>
    <lineage>
        <taxon>Eukaryota</taxon>
        <taxon>Metazoa</taxon>
        <taxon>Chordata</taxon>
        <taxon>Craniata</taxon>
        <taxon>Vertebrata</taxon>
        <taxon>Euteleostomi</taxon>
        <taxon>Mammalia</taxon>
        <taxon>Eutheria</taxon>
        <taxon>Laurasiatheria</taxon>
        <taxon>Artiodactyla</taxon>
        <taxon>Whippomorpha</taxon>
        <taxon>Cetacea</taxon>
        <taxon>Mysticeti</taxon>
        <taxon>Eschrichtiidae</taxon>
        <taxon>Eschrichtius</taxon>
    </lineage>
</organism>
<proteinExistence type="predicted"/>
<protein>
    <recommendedName>
        <fullName evidence="4">Secreted protein</fullName>
    </recommendedName>
</protein>
<dbReference type="AlphaFoldDB" id="A0AB34GNB0"/>
<gene>
    <name evidence="2" type="ORF">J1605_010555</name>
</gene>
<evidence type="ECO:0000256" key="1">
    <source>
        <dbReference type="SAM" id="SignalP"/>
    </source>
</evidence>
<evidence type="ECO:0000313" key="2">
    <source>
        <dbReference type="EMBL" id="KAJ8782042.1"/>
    </source>
</evidence>
<evidence type="ECO:0000313" key="3">
    <source>
        <dbReference type="Proteomes" id="UP001159641"/>
    </source>
</evidence>
<name>A0AB34GNB0_ESCRO</name>